<protein>
    <submittedName>
        <fullName evidence="2">Uncharacterized protein</fullName>
    </submittedName>
</protein>
<accession>A0AC34F8K3</accession>
<organism evidence="1 2">
    <name type="scientific">Panagrolaimus sp. ES5</name>
    <dbReference type="NCBI Taxonomy" id="591445"/>
    <lineage>
        <taxon>Eukaryota</taxon>
        <taxon>Metazoa</taxon>
        <taxon>Ecdysozoa</taxon>
        <taxon>Nematoda</taxon>
        <taxon>Chromadorea</taxon>
        <taxon>Rhabditida</taxon>
        <taxon>Tylenchina</taxon>
        <taxon>Panagrolaimomorpha</taxon>
        <taxon>Panagrolaimoidea</taxon>
        <taxon>Panagrolaimidae</taxon>
        <taxon>Panagrolaimus</taxon>
    </lineage>
</organism>
<dbReference type="WBParaSite" id="ES5_v2.g13532.t1">
    <property type="protein sequence ID" value="ES5_v2.g13532.t1"/>
    <property type="gene ID" value="ES5_v2.g13532"/>
</dbReference>
<evidence type="ECO:0000313" key="2">
    <source>
        <dbReference type="WBParaSite" id="ES5_v2.g13532.t1"/>
    </source>
</evidence>
<proteinExistence type="predicted"/>
<dbReference type="Proteomes" id="UP000887579">
    <property type="component" value="Unplaced"/>
</dbReference>
<reference evidence="2" key="1">
    <citation type="submission" date="2022-11" db="UniProtKB">
        <authorList>
            <consortium name="WormBaseParasite"/>
        </authorList>
    </citation>
    <scope>IDENTIFICATION</scope>
</reference>
<name>A0AC34F8K3_9BILA</name>
<evidence type="ECO:0000313" key="1">
    <source>
        <dbReference type="Proteomes" id="UP000887579"/>
    </source>
</evidence>
<sequence length="247" mass="28503">MSSIADDNKQSARPRQKLRASSKLHDNDKQPTKVPSPISSPNRRRKQVEEPVAGDAENSNGKNEKGKRKCLRVYNRADLEQKYIVATDDEVVVVCHAREVDGELHGNAVVRAIRQLYTVTILAFSDDFDAAFKLGKEYAKMKNLKLIFIDENNVVRVHLFQDPIQEKICKIVDEKIKKLSEKTQSNVAETFKKFNDIFDNHIKECQRVFINSNNMMNVLYANFQQDVQQQLNINYQHQKIDNNNARI</sequence>